<comment type="caution">
    <text evidence="4">The sequence shown here is derived from an EMBL/GenBank/DDBJ whole genome shotgun (WGS) entry which is preliminary data.</text>
</comment>
<proteinExistence type="predicted"/>
<feature type="chain" id="PRO_5046314933" evidence="2">
    <location>
        <begin position="19"/>
        <end position="671"/>
    </location>
</feature>
<dbReference type="SUPFAM" id="SSF82171">
    <property type="entry name" value="DPP6 N-terminal domain-like"/>
    <property type="match status" value="1"/>
</dbReference>
<keyword evidence="2" id="KW-0732">Signal</keyword>
<evidence type="ECO:0000256" key="1">
    <source>
        <dbReference type="ARBA" id="ARBA00022801"/>
    </source>
</evidence>
<organism evidence="4 5">
    <name type="scientific">Glaciecola petra</name>
    <dbReference type="NCBI Taxonomy" id="3075602"/>
    <lineage>
        <taxon>Bacteria</taxon>
        <taxon>Pseudomonadati</taxon>
        <taxon>Pseudomonadota</taxon>
        <taxon>Gammaproteobacteria</taxon>
        <taxon>Alteromonadales</taxon>
        <taxon>Alteromonadaceae</taxon>
        <taxon>Glaciecola</taxon>
    </lineage>
</organism>
<dbReference type="SUPFAM" id="SSF53474">
    <property type="entry name" value="alpha/beta-Hydrolases"/>
    <property type="match status" value="1"/>
</dbReference>
<dbReference type="InterPro" id="IPR001375">
    <property type="entry name" value="Peptidase_S9_cat"/>
</dbReference>
<feature type="signal peptide" evidence="2">
    <location>
        <begin position="1"/>
        <end position="18"/>
    </location>
</feature>
<dbReference type="EMBL" id="JAVRHX010000001">
    <property type="protein sequence ID" value="MDT0594531.1"/>
    <property type="molecule type" value="Genomic_DNA"/>
</dbReference>
<dbReference type="PANTHER" id="PTHR42776">
    <property type="entry name" value="SERINE PEPTIDASE S9 FAMILY MEMBER"/>
    <property type="match status" value="1"/>
</dbReference>
<evidence type="ECO:0000256" key="2">
    <source>
        <dbReference type="SAM" id="SignalP"/>
    </source>
</evidence>
<protein>
    <submittedName>
        <fullName evidence="4">Prolyl oligopeptidase family serine peptidase</fullName>
    </submittedName>
</protein>
<dbReference type="PANTHER" id="PTHR42776:SF27">
    <property type="entry name" value="DIPEPTIDYL PEPTIDASE FAMILY MEMBER 6"/>
    <property type="match status" value="1"/>
</dbReference>
<sequence length="671" mass="75283">MKKILLLCLMVFSLPSFADNLASILFGERETSNIRLSPNGKHYAIARMSDTITEISVYDSYSQEIKNTIDIAEVFDKDTLLRGMQWIDNQYIATILIDKSDIETALLERNMSTRLIIVDVKSKTEKALIYQVSTSGYLVEPAPQEAGVFYFSRNNRTSKVYRIEVQKLLKVGQKRNKLTRVDGGQFVAKNVIATADGYVMEWFFNEAAKPSAVLLYNKDMGMDLAVYQYESDPESTDKPETKGKELTPVTIKTWPASFFEDEKDKESPNLLPMAKAKDENSFYAMDINEEQAISLYLADFKTGEHTQIYTSPGLPIKDLIYGNDEQAIGVIVVEQGLYTELYFGDDTTDIANKNQQAKLNIVSSENEDASVRLLYKESHNEVGQYYIAIGDKTETPVLSRFPSITSPLPSKQVMDSVTVDELDIPYLLTLPEGATQTPAPLVLLPHGGPINIYDSPYFDSSAQFFAARGYAVLRVNFRGSGGNGIDFRDAGKKQWGDKMLVDLTAALKKVSSRDDIDARRTCTVGMSYGGYASAALVLKHPELFVCAASVSGVLDMNLFLKNPNISKAQQKWLSEYVGDPLTDYEQLLEISPLYQLHSLSRPLLLVHGVEDRRVNVEHAYRAKLLLEKAQIPFEFSIFEDAGHHFSEGDQSVRMFLELLAFLDKHLKPTKT</sequence>
<evidence type="ECO:0000259" key="3">
    <source>
        <dbReference type="Pfam" id="PF00326"/>
    </source>
</evidence>
<evidence type="ECO:0000313" key="4">
    <source>
        <dbReference type="EMBL" id="MDT0594531.1"/>
    </source>
</evidence>
<keyword evidence="1" id="KW-0378">Hydrolase</keyword>
<feature type="domain" description="Peptidase S9 prolyl oligopeptidase catalytic" evidence="3">
    <location>
        <begin position="457"/>
        <end position="667"/>
    </location>
</feature>
<gene>
    <name evidence="4" type="ORF">RM552_06715</name>
</gene>
<keyword evidence="5" id="KW-1185">Reference proteome</keyword>
<reference evidence="4 5" key="1">
    <citation type="submission" date="2023-09" db="EMBL/GenBank/DDBJ databases">
        <authorList>
            <person name="Rey-Velasco X."/>
        </authorList>
    </citation>
    <scope>NUCLEOTIDE SEQUENCE [LARGE SCALE GENOMIC DNA]</scope>
    <source>
        <strain evidence="4 5">P117</strain>
    </source>
</reference>
<dbReference type="Proteomes" id="UP001253545">
    <property type="component" value="Unassembled WGS sequence"/>
</dbReference>
<dbReference type="InterPro" id="IPR029058">
    <property type="entry name" value="AB_hydrolase_fold"/>
</dbReference>
<evidence type="ECO:0000313" key="5">
    <source>
        <dbReference type="Proteomes" id="UP001253545"/>
    </source>
</evidence>
<dbReference type="Gene3D" id="3.40.50.1820">
    <property type="entry name" value="alpha/beta hydrolase"/>
    <property type="match status" value="1"/>
</dbReference>
<name>A0ABU2ZQ34_9ALTE</name>
<dbReference type="Pfam" id="PF00326">
    <property type="entry name" value="Peptidase_S9"/>
    <property type="match status" value="1"/>
</dbReference>
<dbReference type="RefSeq" id="WP_311367998.1">
    <property type="nucleotide sequence ID" value="NZ_JAVRHX010000001.1"/>
</dbReference>
<accession>A0ABU2ZQ34</accession>